<evidence type="ECO:0000313" key="1">
    <source>
        <dbReference type="EMBL" id="ACY13732.1"/>
    </source>
</evidence>
<gene>
    <name evidence="1" type="ordered locus">Hoch_1165</name>
</gene>
<name>D0LS35_HALO1</name>
<sequence length="79" mass="9023">MAEATTNKTAPSNNDSLIVVDVGKKFRRKQIRKLRKGRGKLMGRVEQLVSDLQDNDALGDNAKPVVIVVREKKKKMRFW</sequence>
<dbReference type="EMBL" id="CP001804">
    <property type="protein sequence ID" value="ACY13732.1"/>
    <property type="molecule type" value="Genomic_DNA"/>
</dbReference>
<dbReference type="AlphaFoldDB" id="D0LS35"/>
<proteinExistence type="predicted"/>
<organism evidence="1 2">
    <name type="scientific">Haliangium ochraceum (strain DSM 14365 / JCM 11303 / SMP-2)</name>
    <dbReference type="NCBI Taxonomy" id="502025"/>
    <lineage>
        <taxon>Bacteria</taxon>
        <taxon>Pseudomonadati</taxon>
        <taxon>Myxococcota</taxon>
        <taxon>Polyangia</taxon>
        <taxon>Haliangiales</taxon>
        <taxon>Kofleriaceae</taxon>
        <taxon>Haliangium</taxon>
    </lineage>
</organism>
<reference evidence="1 2" key="1">
    <citation type="journal article" date="2010" name="Stand. Genomic Sci.">
        <title>Complete genome sequence of Haliangium ochraceum type strain (SMP-2).</title>
        <authorList>
            <consortium name="US DOE Joint Genome Institute (JGI-PGF)"/>
            <person name="Ivanova N."/>
            <person name="Daum C."/>
            <person name="Lang E."/>
            <person name="Abt B."/>
            <person name="Kopitz M."/>
            <person name="Saunders E."/>
            <person name="Lapidus A."/>
            <person name="Lucas S."/>
            <person name="Glavina Del Rio T."/>
            <person name="Nolan M."/>
            <person name="Tice H."/>
            <person name="Copeland A."/>
            <person name="Cheng J.F."/>
            <person name="Chen F."/>
            <person name="Bruce D."/>
            <person name="Goodwin L."/>
            <person name="Pitluck S."/>
            <person name="Mavromatis K."/>
            <person name="Pati A."/>
            <person name="Mikhailova N."/>
            <person name="Chen A."/>
            <person name="Palaniappan K."/>
            <person name="Land M."/>
            <person name="Hauser L."/>
            <person name="Chang Y.J."/>
            <person name="Jeffries C.D."/>
            <person name="Detter J.C."/>
            <person name="Brettin T."/>
            <person name="Rohde M."/>
            <person name="Goker M."/>
            <person name="Bristow J."/>
            <person name="Markowitz V."/>
            <person name="Eisen J.A."/>
            <person name="Hugenholtz P."/>
            <person name="Kyrpides N.C."/>
            <person name="Klenk H.P."/>
        </authorList>
    </citation>
    <scope>NUCLEOTIDE SEQUENCE [LARGE SCALE GENOMIC DNA]</scope>
    <source>
        <strain evidence="2">DSM 14365 / CIP 107738 / JCM 11303 / AJ 13395 / SMP-2</strain>
    </source>
</reference>
<evidence type="ECO:0000313" key="2">
    <source>
        <dbReference type="Proteomes" id="UP000001880"/>
    </source>
</evidence>
<dbReference type="KEGG" id="hoh:Hoch_1165"/>
<dbReference type="InterPro" id="IPR045680">
    <property type="entry name" value="DUF6200"/>
</dbReference>
<dbReference type="Proteomes" id="UP000001880">
    <property type="component" value="Chromosome"/>
</dbReference>
<dbReference type="Pfam" id="PF19702">
    <property type="entry name" value="DUF6200"/>
    <property type="match status" value="1"/>
</dbReference>
<protein>
    <submittedName>
        <fullName evidence="1">Uncharacterized protein</fullName>
    </submittedName>
</protein>
<dbReference type="RefSeq" id="WP_012826343.1">
    <property type="nucleotide sequence ID" value="NC_013440.1"/>
</dbReference>
<keyword evidence="2" id="KW-1185">Reference proteome</keyword>
<dbReference type="HOGENOM" id="CLU_2601201_0_0_7"/>
<accession>D0LS35</accession>